<evidence type="ECO:0000313" key="1">
    <source>
        <dbReference type="EMBL" id="KAG8076896.1"/>
    </source>
</evidence>
<accession>A0A8J5TGP9</accession>
<organism evidence="1 2">
    <name type="scientific">Zizania palustris</name>
    <name type="common">Northern wild rice</name>
    <dbReference type="NCBI Taxonomy" id="103762"/>
    <lineage>
        <taxon>Eukaryota</taxon>
        <taxon>Viridiplantae</taxon>
        <taxon>Streptophyta</taxon>
        <taxon>Embryophyta</taxon>
        <taxon>Tracheophyta</taxon>
        <taxon>Spermatophyta</taxon>
        <taxon>Magnoliopsida</taxon>
        <taxon>Liliopsida</taxon>
        <taxon>Poales</taxon>
        <taxon>Poaceae</taxon>
        <taxon>BOP clade</taxon>
        <taxon>Oryzoideae</taxon>
        <taxon>Oryzeae</taxon>
        <taxon>Zizaniinae</taxon>
        <taxon>Zizania</taxon>
    </lineage>
</organism>
<dbReference type="EMBL" id="JAAALK010000283">
    <property type="protein sequence ID" value="KAG8076896.1"/>
    <property type="molecule type" value="Genomic_DNA"/>
</dbReference>
<reference evidence="1" key="1">
    <citation type="journal article" date="2021" name="bioRxiv">
        <title>Whole Genome Assembly and Annotation of Northern Wild Rice, Zizania palustris L., Supports a Whole Genome Duplication in the Zizania Genus.</title>
        <authorList>
            <person name="Haas M."/>
            <person name="Kono T."/>
            <person name="Macchietto M."/>
            <person name="Millas R."/>
            <person name="McGilp L."/>
            <person name="Shao M."/>
            <person name="Duquette J."/>
            <person name="Hirsch C.N."/>
            <person name="Kimball J."/>
        </authorList>
    </citation>
    <scope>NUCLEOTIDE SEQUENCE</scope>
    <source>
        <tissue evidence="1">Fresh leaf tissue</tissue>
    </source>
</reference>
<evidence type="ECO:0000313" key="2">
    <source>
        <dbReference type="Proteomes" id="UP000729402"/>
    </source>
</evidence>
<reference evidence="1" key="2">
    <citation type="submission" date="2021-02" db="EMBL/GenBank/DDBJ databases">
        <authorList>
            <person name="Kimball J.A."/>
            <person name="Haas M.W."/>
            <person name="Macchietto M."/>
            <person name="Kono T."/>
            <person name="Duquette J."/>
            <person name="Shao M."/>
        </authorList>
    </citation>
    <scope>NUCLEOTIDE SEQUENCE</scope>
    <source>
        <tissue evidence="1">Fresh leaf tissue</tissue>
    </source>
</reference>
<keyword evidence="2" id="KW-1185">Reference proteome</keyword>
<gene>
    <name evidence="1" type="ORF">GUJ93_ZPchr0006g40915</name>
</gene>
<name>A0A8J5TGP9_ZIZPA</name>
<proteinExistence type="predicted"/>
<dbReference type="AlphaFoldDB" id="A0A8J5TGP9"/>
<sequence length="105" mass="11857">MKKSDDHAFNGPAFVVFAQNYEQHMPESTLLSPSPRRTLLLLPTIVSAWRAPTSPRRDGQMGAVARALHNRLRRREMPSVRVTNRAVQSCVQTINCVQIGRNLSF</sequence>
<dbReference type="Proteomes" id="UP000729402">
    <property type="component" value="Unassembled WGS sequence"/>
</dbReference>
<comment type="caution">
    <text evidence="1">The sequence shown here is derived from an EMBL/GenBank/DDBJ whole genome shotgun (WGS) entry which is preliminary data.</text>
</comment>
<protein>
    <submittedName>
        <fullName evidence="1">Uncharacterized protein</fullName>
    </submittedName>
</protein>